<evidence type="ECO:0000256" key="4">
    <source>
        <dbReference type="ARBA" id="ARBA00008704"/>
    </source>
</evidence>
<dbReference type="OMA" id="YCDVVQL"/>
<evidence type="ECO:0000256" key="17">
    <source>
        <dbReference type="ARBA" id="ARBA00023140"/>
    </source>
</evidence>
<dbReference type="PROSITE" id="PS00518">
    <property type="entry name" value="ZF_RING_1"/>
    <property type="match status" value="1"/>
</dbReference>
<comment type="pathway">
    <text evidence="3">Protein modification; protein ubiquitination.</text>
</comment>
<dbReference type="GO" id="GO:0016562">
    <property type="term" value="P:protein import into peroxisome matrix, receptor recycling"/>
    <property type="evidence" value="ECO:0007669"/>
    <property type="project" value="UniProtKB-ARBA"/>
</dbReference>
<dbReference type="AlphaFoldDB" id="A0A015K5T1"/>
<organism evidence="23 24">
    <name type="scientific">Rhizophagus irregularis (strain DAOM 197198w)</name>
    <name type="common">Glomus intraradices</name>
    <dbReference type="NCBI Taxonomy" id="1432141"/>
    <lineage>
        <taxon>Eukaryota</taxon>
        <taxon>Fungi</taxon>
        <taxon>Fungi incertae sedis</taxon>
        <taxon>Mucoromycota</taxon>
        <taxon>Glomeromycotina</taxon>
        <taxon>Glomeromycetes</taxon>
        <taxon>Glomerales</taxon>
        <taxon>Glomeraceae</taxon>
        <taxon>Rhizophagus</taxon>
    </lineage>
</organism>
<evidence type="ECO:0000259" key="22">
    <source>
        <dbReference type="PROSITE" id="PS50089"/>
    </source>
</evidence>
<evidence type="ECO:0000256" key="10">
    <source>
        <dbReference type="ARBA" id="ARBA00022723"/>
    </source>
</evidence>
<dbReference type="CDD" id="cd16527">
    <property type="entry name" value="RING-HC_PEX10"/>
    <property type="match status" value="1"/>
</dbReference>
<dbReference type="SMART" id="SM00184">
    <property type="entry name" value="RING"/>
    <property type="match status" value="1"/>
</dbReference>
<keyword evidence="8" id="KW-0808">Transferase</keyword>
<evidence type="ECO:0000256" key="3">
    <source>
        <dbReference type="ARBA" id="ARBA00004906"/>
    </source>
</evidence>
<dbReference type="Pfam" id="PF04757">
    <property type="entry name" value="Pex2_Pex12"/>
    <property type="match status" value="1"/>
</dbReference>
<dbReference type="EC" id="2.3.2.27" evidence="5"/>
<dbReference type="Pfam" id="PF13920">
    <property type="entry name" value="zf-C3HC4_3"/>
    <property type="match status" value="1"/>
</dbReference>
<gene>
    <name evidence="23" type="ORF">RirG_231690</name>
</gene>
<dbReference type="Gene3D" id="3.30.40.10">
    <property type="entry name" value="Zinc/RING finger domain, C3HC4 (zinc finger)"/>
    <property type="match status" value="1"/>
</dbReference>
<keyword evidence="14" id="KW-0653">Protein transport</keyword>
<dbReference type="InterPro" id="IPR013083">
    <property type="entry name" value="Znf_RING/FYVE/PHD"/>
</dbReference>
<evidence type="ECO:0000256" key="9">
    <source>
        <dbReference type="ARBA" id="ARBA00022692"/>
    </source>
</evidence>
<evidence type="ECO:0000256" key="1">
    <source>
        <dbReference type="ARBA" id="ARBA00000900"/>
    </source>
</evidence>
<feature type="transmembrane region" description="Helical" evidence="21">
    <location>
        <begin position="234"/>
        <end position="252"/>
    </location>
</feature>
<dbReference type="STRING" id="1432141.A0A015K5T1"/>
<dbReference type="SUPFAM" id="SSF57850">
    <property type="entry name" value="RING/U-box"/>
    <property type="match status" value="1"/>
</dbReference>
<keyword evidence="12" id="KW-0833">Ubl conjugation pathway</keyword>
<evidence type="ECO:0000313" key="23">
    <source>
        <dbReference type="EMBL" id="EXX54766.1"/>
    </source>
</evidence>
<evidence type="ECO:0000256" key="15">
    <source>
        <dbReference type="ARBA" id="ARBA00022989"/>
    </source>
</evidence>
<dbReference type="InterPro" id="IPR017907">
    <property type="entry name" value="Znf_RING_CS"/>
</dbReference>
<evidence type="ECO:0000256" key="21">
    <source>
        <dbReference type="SAM" id="Phobius"/>
    </source>
</evidence>
<evidence type="ECO:0000256" key="8">
    <source>
        <dbReference type="ARBA" id="ARBA00022679"/>
    </source>
</evidence>
<sequence length="348" mass="40561">MSNSGSLKEKAIPSTSTTMQLSSNQVDRMKKSIPKFNISFPYAAQPDIIRANQKDVYYQQILGEQMTNTFRMFFGTRLQHQYQKEVNVISDLFYFCLTALLGTQTLGEEYCDIMQISEPTKQFPSASKRATLIFWHVIFPYLFTRGISELRKRTKPSWKKSLQRTQQIHNTKYDRLRDSIYRLLPKLQILLKNNVHSVHLAIFYFYGAYYFISKRATGIRYIFTRQLGPHEQRIGYEILGFLLVVQFIIQAYRFQKSLIKGTDDSLFNEVEEEEESDLMVTSTEGLTPQEIAARKCILCLSPRKNTTATPCGHLFCWTCIVDCCNNKPECPLCRQYVNISHLLPIYNY</sequence>
<evidence type="ECO:0000256" key="2">
    <source>
        <dbReference type="ARBA" id="ARBA00004585"/>
    </source>
</evidence>
<evidence type="ECO:0000256" key="7">
    <source>
        <dbReference type="ARBA" id="ARBA00022593"/>
    </source>
</evidence>
<dbReference type="InterPro" id="IPR006845">
    <property type="entry name" value="Pex_N"/>
</dbReference>
<evidence type="ECO:0000256" key="20">
    <source>
        <dbReference type="SAM" id="MobiDB-lite"/>
    </source>
</evidence>
<evidence type="ECO:0000256" key="18">
    <source>
        <dbReference type="ARBA" id="ARBA00041230"/>
    </source>
</evidence>
<comment type="subcellular location">
    <subcellularLocation>
        <location evidence="2">Peroxisome membrane</location>
        <topology evidence="2">Multi-pass membrane protein</topology>
    </subcellularLocation>
</comment>
<keyword evidence="15 21" id="KW-1133">Transmembrane helix</keyword>
<dbReference type="InterPro" id="IPR025654">
    <property type="entry name" value="PEX2/10"/>
</dbReference>
<dbReference type="PANTHER" id="PTHR23350:SF0">
    <property type="entry name" value="PEROXISOME BIOGENESIS FACTOR 10"/>
    <property type="match status" value="1"/>
</dbReference>
<evidence type="ECO:0000256" key="6">
    <source>
        <dbReference type="ARBA" id="ARBA00022448"/>
    </source>
</evidence>
<keyword evidence="6" id="KW-0813">Transport</keyword>
<evidence type="ECO:0000256" key="12">
    <source>
        <dbReference type="ARBA" id="ARBA00022786"/>
    </source>
</evidence>
<dbReference type="OrthoDB" id="6270329at2759"/>
<comment type="caution">
    <text evidence="23">The sequence shown here is derived from an EMBL/GenBank/DDBJ whole genome shotgun (WGS) entry which is preliminary data.</text>
</comment>
<dbReference type="GO" id="GO:0016567">
    <property type="term" value="P:protein ubiquitination"/>
    <property type="evidence" value="ECO:0007669"/>
    <property type="project" value="UniProtKB-ARBA"/>
</dbReference>
<feature type="domain" description="RING-type" evidence="22">
    <location>
        <begin position="296"/>
        <end position="334"/>
    </location>
</feature>
<dbReference type="GO" id="GO:0005778">
    <property type="term" value="C:peroxisomal membrane"/>
    <property type="evidence" value="ECO:0007669"/>
    <property type="project" value="UniProtKB-SubCell"/>
</dbReference>
<keyword evidence="16 21" id="KW-0472">Membrane</keyword>
<dbReference type="PANTHER" id="PTHR23350">
    <property type="entry name" value="PEROXISOME ASSEMBLY PROTEIN 10"/>
    <property type="match status" value="1"/>
</dbReference>
<keyword evidence="10" id="KW-0479">Metal-binding</keyword>
<evidence type="ECO:0000313" key="24">
    <source>
        <dbReference type="Proteomes" id="UP000022910"/>
    </source>
</evidence>
<proteinExistence type="inferred from homology"/>
<evidence type="ECO:0000256" key="11">
    <source>
        <dbReference type="ARBA" id="ARBA00022771"/>
    </source>
</evidence>
<feature type="transmembrane region" description="Helical" evidence="21">
    <location>
        <begin position="195"/>
        <end position="213"/>
    </location>
</feature>
<evidence type="ECO:0000256" key="16">
    <source>
        <dbReference type="ARBA" id="ARBA00023136"/>
    </source>
</evidence>
<keyword evidence="23" id="KW-0436">Ligase</keyword>
<name>A0A015K5T1_RHIIW</name>
<evidence type="ECO:0000256" key="13">
    <source>
        <dbReference type="ARBA" id="ARBA00022833"/>
    </source>
</evidence>
<dbReference type="EMBL" id="JEMT01028422">
    <property type="protein sequence ID" value="EXX54766.1"/>
    <property type="molecule type" value="Genomic_DNA"/>
</dbReference>
<keyword evidence="7" id="KW-0962">Peroxisome biogenesis</keyword>
<evidence type="ECO:0000256" key="5">
    <source>
        <dbReference type="ARBA" id="ARBA00012483"/>
    </source>
</evidence>
<dbReference type="InterPro" id="IPR001841">
    <property type="entry name" value="Znf_RING"/>
</dbReference>
<keyword evidence="24" id="KW-1185">Reference proteome</keyword>
<accession>A0A015K5T1</accession>
<protein>
    <recommendedName>
        <fullName evidence="5">RING-type E3 ubiquitin transferase</fullName>
        <ecNumber evidence="5">2.3.2.27</ecNumber>
    </recommendedName>
    <alternativeName>
        <fullName evidence="18">Peroxin-10</fullName>
    </alternativeName>
</protein>
<keyword evidence="13" id="KW-0862">Zinc</keyword>
<keyword evidence="9 21" id="KW-0812">Transmembrane</keyword>
<reference evidence="23 24" key="1">
    <citation type="submission" date="2014-02" db="EMBL/GenBank/DDBJ databases">
        <title>Single nucleus genome sequencing reveals high similarity among nuclei of an endomycorrhizal fungus.</title>
        <authorList>
            <person name="Lin K."/>
            <person name="Geurts R."/>
            <person name="Zhang Z."/>
            <person name="Limpens E."/>
            <person name="Saunders D.G."/>
            <person name="Mu D."/>
            <person name="Pang E."/>
            <person name="Cao H."/>
            <person name="Cha H."/>
            <person name="Lin T."/>
            <person name="Zhou Q."/>
            <person name="Shang Y."/>
            <person name="Li Y."/>
            <person name="Ivanov S."/>
            <person name="Sharma T."/>
            <person name="Velzen R.V."/>
            <person name="Ruijter N.D."/>
            <person name="Aanen D.K."/>
            <person name="Win J."/>
            <person name="Kamoun S."/>
            <person name="Bisseling T."/>
            <person name="Huang S."/>
        </authorList>
    </citation>
    <scope>NUCLEOTIDE SEQUENCE [LARGE SCALE GENOMIC DNA]</scope>
    <source>
        <strain evidence="24">DAOM197198w</strain>
    </source>
</reference>
<dbReference type="Proteomes" id="UP000022910">
    <property type="component" value="Unassembled WGS sequence"/>
</dbReference>
<comment type="catalytic activity">
    <reaction evidence="1">
        <text>S-ubiquitinyl-[E2 ubiquitin-conjugating enzyme]-L-cysteine + [acceptor protein]-L-lysine = [E2 ubiquitin-conjugating enzyme]-L-cysteine + N(6)-ubiquitinyl-[acceptor protein]-L-lysine.</text>
        <dbReference type="EC" id="2.3.2.27"/>
    </reaction>
</comment>
<feature type="compositionally biased region" description="Polar residues" evidence="20">
    <location>
        <begin position="13"/>
        <end position="24"/>
    </location>
</feature>
<feature type="region of interest" description="Disordered" evidence="20">
    <location>
        <begin position="1"/>
        <end position="24"/>
    </location>
</feature>
<dbReference type="GO" id="GO:0008270">
    <property type="term" value="F:zinc ion binding"/>
    <property type="evidence" value="ECO:0007669"/>
    <property type="project" value="UniProtKB-KW"/>
</dbReference>
<dbReference type="GO" id="GO:0016874">
    <property type="term" value="F:ligase activity"/>
    <property type="evidence" value="ECO:0007669"/>
    <property type="project" value="UniProtKB-KW"/>
</dbReference>
<keyword evidence="11 19" id="KW-0863">Zinc-finger</keyword>
<dbReference type="PROSITE" id="PS50089">
    <property type="entry name" value="ZF_RING_2"/>
    <property type="match status" value="1"/>
</dbReference>
<evidence type="ECO:0000256" key="19">
    <source>
        <dbReference type="PROSITE-ProRule" id="PRU00175"/>
    </source>
</evidence>
<evidence type="ECO:0000256" key="14">
    <source>
        <dbReference type="ARBA" id="ARBA00022927"/>
    </source>
</evidence>
<keyword evidence="17" id="KW-0576">Peroxisome</keyword>
<comment type="similarity">
    <text evidence="4">Belongs to the pex2/pex10/pex12 family.</text>
</comment>
<dbReference type="GO" id="GO:0061630">
    <property type="term" value="F:ubiquitin protein ligase activity"/>
    <property type="evidence" value="ECO:0007669"/>
    <property type="project" value="UniProtKB-EC"/>
</dbReference>